<gene>
    <name evidence="6" type="ORF">HYH03_010526</name>
</gene>
<dbReference type="GO" id="GO:0032259">
    <property type="term" value="P:methylation"/>
    <property type="evidence" value="ECO:0007669"/>
    <property type="project" value="UniProtKB-KW"/>
</dbReference>
<feature type="region of interest" description="Disordered" evidence="4">
    <location>
        <begin position="609"/>
        <end position="671"/>
    </location>
</feature>
<feature type="compositionally biased region" description="Gly residues" evidence="4">
    <location>
        <begin position="651"/>
        <end position="664"/>
    </location>
</feature>
<evidence type="ECO:0000256" key="4">
    <source>
        <dbReference type="SAM" id="MobiDB-lite"/>
    </source>
</evidence>
<dbReference type="InterPro" id="IPR050600">
    <property type="entry name" value="SETD3_SETD6_MTase"/>
</dbReference>
<evidence type="ECO:0000259" key="5">
    <source>
        <dbReference type="Pfam" id="PF09273"/>
    </source>
</evidence>
<name>A0A836BVV9_9CHLO</name>
<sequence>MLGRSCGVGARSAEVRTHSGPPSATVARALASSAPRHAHQVFLGDVACCCSTGPSSSQLAAPVRWAPRRSCVVPAAVGPAATSPAPAAGGCSAAPSSSSAAGGTVDAAAARLKAWVLQHSKALPTKLTPVHLPDGSYGLVADEPIPRGAALVRVPRALLMSADTARASPAVGALVAAPGAGSGPGLGEWPALVLHLLAERAAGKGSFWAPYLATLPQDMSHHPLLWGPERLGWLQGSPLLGALAERREQVASDTAALVAAGANELPIAQAWREATGSDLVTEASVGWAAAVLLSRGFSLDLAEEEPAEGDLSYWGTWAPHGPDTLALVPWADLLPHCAQAGPEACAHFCFELGGVTLAAHRAYAPGEAVAGSHGPLLSPADLFLDYALAEEGGLGLGVEGPGAEGAVGSSGSSGRRQEEEGEGEEEGEWGAGHRYDLDPKEVAPPRGPRNAALLRALAAVQGEGARIALGEAGPDAASLAYLRAALASDAELVRAGWRVKASDADVQAACRAVGALAQPASAASERALLEALAGAIARAQAAFPTALEQDLQRLAGGGGAERVEGPERLALVAVASQKAALAGSARAVATWRARLAAGCPVADLYESDDSYDDDEAYDSPGGYDGDADTWGSGEEQAARGAGRGARDSDAGWGGSAAGSGGVATGNGRRRR</sequence>
<protein>
    <recommendedName>
        <fullName evidence="5">Rubisco LSMT substrate-binding domain-containing protein</fullName>
    </recommendedName>
</protein>
<dbReference type="SUPFAM" id="SSF82199">
    <property type="entry name" value="SET domain"/>
    <property type="match status" value="1"/>
</dbReference>
<dbReference type="InterPro" id="IPR046341">
    <property type="entry name" value="SET_dom_sf"/>
</dbReference>
<dbReference type="AlphaFoldDB" id="A0A836BVV9"/>
<proteinExistence type="predicted"/>
<evidence type="ECO:0000313" key="7">
    <source>
        <dbReference type="Proteomes" id="UP000612055"/>
    </source>
</evidence>
<evidence type="ECO:0000256" key="2">
    <source>
        <dbReference type="ARBA" id="ARBA00022679"/>
    </source>
</evidence>
<dbReference type="EMBL" id="JAEHOE010000056">
    <property type="protein sequence ID" value="KAG2491081.1"/>
    <property type="molecule type" value="Genomic_DNA"/>
</dbReference>
<keyword evidence="1" id="KW-0489">Methyltransferase</keyword>
<feature type="region of interest" description="Disordered" evidence="4">
    <location>
        <begin position="1"/>
        <end position="22"/>
    </location>
</feature>
<evidence type="ECO:0000256" key="1">
    <source>
        <dbReference type="ARBA" id="ARBA00022603"/>
    </source>
</evidence>
<feature type="domain" description="Rubisco LSMT substrate-binding" evidence="5">
    <location>
        <begin position="469"/>
        <end position="577"/>
    </location>
</feature>
<feature type="compositionally biased region" description="Basic and acidic residues" evidence="4">
    <location>
        <begin position="431"/>
        <end position="443"/>
    </location>
</feature>
<dbReference type="Proteomes" id="UP000612055">
    <property type="component" value="Unassembled WGS sequence"/>
</dbReference>
<feature type="compositionally biased region" description="Acidic residues" evidence="4">
    <location>
        <begin position="419"/>
        <end position="428"/>
    </location>
</feature>
<keyword evidence="7" id="KW-1185">Reference proteome</keyword>
<dbReference type="PANTHER" id="PTHR13271">
    <property type="entry name" value="UNCHARACTERIZED PUTATIVE METHYLTRANSFERASE"/>
    <property type="match status" value="1"/>
</dbReference>
<dbReference type="Gene3D" id="3.90.1420.10">
    <property type="entry name" value="Rubisco LSMT, substrate-binding domain"/>
    <property type="match status" value="1"/>
</dbReference>
<dbReference type="OrthoDB" id="341421at2759"/>
<organism evidence="6 7">
    <name type="scientific">Edaphochlamys debaryana</name>
    <dbReference type="NCBI Taxonomy" id="47281"/>
    <lineage>
        <taxon>Eukaryota</taxon>
        <taxon>Viridiplantae</taxon>
        <taxon>Chlorophyta</taxon>
        <taxon>core chlorophytes</taxon>
        <taxon>Chlorophyceae</taxon>
        <taxon>CS clade</taxon>
        <taxon>Chlamydomonadales</taxon>
        <taxon>Chlamydomonadales incertae sedis</taxon>
        <taxon>Edaphochlamys</taxon>
    </lineage>
</organism>
<dbReference type="InterPro" id="IPR015353">
    <property type="entry name" value="Rubisco_LSMT_subst-bd"/>
</dbReference>
<evidence type="ECO:0000256" key="3">
    <source>
        <dbReference type="ARBA" id="ARBA00022691"/>
    </source>
</evidence>
<dbReference type="Gene3D" id="3.90.1410.10">
    <property type="entry name" value="set domain protein methyltransferase, domain 1"/>
    <property type="match status" value="1"/>
</dbReference>
<evidence type="ECO:0000313" key="6">
    <source>
        <dbReference type="EMBL" id="KAG2491081.1"/>
    </source>
</evidence>
<keyword evidence="3" id="KW-0949">S-adenosyl-L-methionine</keyword>
<reference evidence="6" key="1">
    <citation type="journal article" date="2020" name="bioRxiv">
        <title>Comparative genomics of Chlamydomonas.</title>
        <authorList>
            <person name="Craig R.J."/>
            <person name="Hasan A.R."/>
            <person name="Ness R.W."/>
            <person name="Keightley P.D."/>
        </authorList>
    </citation>
    <scope>NUCLEOTIDE SEQUENCE</scope>
    <source>
        <strain evidence="6">CCAP 11/70</strain>
    </source>
</reference>
<feature type="compositionally biased region" description="Low complexity" evidence="4">
    <location>
        <begin position="631"/>
        <end position="640"/>
    </location>
</feature>
<comment type="caution">
    <text evidence="6">The sequence shown here is derived from an EMBL/GenBank/DDBJ whole genome shotgun (WGS) entry which is preliminary data.</text>
</comment>
<accession>A0A836BVV9</accession>
<dbReference type="PANTHER" id="PTHR13271:SF145">
    <property type="entry name" value="SET DOMAIN-CONTAINING PROTEIN"/>
    <property type="match status" value="1"/>
</dbReference>
<dbReference type="InterPro" id="IPR036464">
    <property type="entry name" value="Rubisco_LSMT_subst-bd_sf"/>
</dbReference>
<dbReference type="SUPFAM" id="SSF81822">
    <property type="entry name" value="RuBisCo LSMT C-terminal, substrate-binding domain"/>
    <property type="match status" value="1"/>
</dbReference>
<keyword evidence="2" id="KW-0808">Transferase</keyword>
<dbReference type="Pfam" id="PF09273">
    <property type="entry name" value="Rubis-subs-bind"/>
    <property type="match status" value="1"/>
</dbReference>
<feature type="region of interest" description="Disordered" evidence="4">
    <location>
        <begin position="397"/>
        <end position="446"/>
    </location>
</feature>
<dbReference type="GO" id="GO:0016279">
    <property type="term" value="F:protein-lysine N-methyltransferase activity"/>
    <property type="evidence" value="ECO:0007669"/>
    <property type="project" value="TreeGrafter"/>
</dbReference>